<keyword evidence="3 6" id="KW-1133">Transmembrane helix</keyword>
<dbReference type="SUPFAM" id="SSF103473">
    <property type="entry name" value="MFS general substrate transporter"/>
    <property type="match status" value="1"/>
</dbReference>
<organism evidence="8 9">
    <name type="scientific">Sporothrix bragantina</name>
    <dbReference type="NCBI Taxonomy" id="671064"/>
    <lineage>
        <taxon>Eukaryota</taxon>
        <taxon>Fungi</taxon>
        <taxon>Dikarya</taxon>
        <taxon>Ascomycota</taxon>
        <taxon>Pezizomycotina</taxon>
        <taxon>Sordariomycetes</taxon>
        <taxon>Sordariomycetidae</taxon>
        <taxon>Ophiostomatales</taxon>
        <taxon>Ophiostomataceae</taxon>
        <taxon>Sporothrix</taxon>
    </lineage>
</organism>
<evidence type="ECO:0000256" key="1">
    <source>
        <dbReference type="ARBA" id="ARBA00004141"/>
    </source>
</evidence>
<feature type="transmembrane region" description="Helical" evidence="6">
    <location>
        <begin position="421"/>
        <end position="439"/>
    </location>
</feature>
<dbReference type="PANTHER" id="PTHR23501">
    <property type="entry name" value="MAJOR FACILITATOR SUPERFAMILY"/>
    <property type="match status" value="1"/>
</dbReference>
<comment type="caution">
    <text evidence="8">The sequence shown here is derived from an EMBL/GenBank/DDBJ whole genome shotgun (WGS) entry which is preliminary data.</text>
</comment>
<evidence type="ECO:0000313" key="8">
    <source>
        <dbReference type="EMBL" id="CAK7235475.1"/>
    </source>
</evidence>
<evidence type="ECO:0000256" key="2">
    <source>
        <dbReference type="ARBA" id="ARBA00022692"/>
    </source>
</evidence>
<evidence type="ECO:0000259" key="7">
    <source>
        <dbReference type="PROSITE" id="PS50850"/>
    </source>
</evidence>
<evidence type="ECO:0000256" key="3">
    <source>
        <dbReference type="ARBA" id="ARBA00022989"/>
    </source>
</evidence>
<feature type="domain" description="Major facilitator superfamily (MFS) profile" evidence="7">
    <location>
        <begin position="56"/>
        <end position="571"/>
    </location>
</feature>
<feature type="transmembrane region" description="Helical" evidence="6">
    <location>
        <begin position="146"/>
        <end position="172"/>
    </location>
</feature>
<keyword evidence="4 6" id="KW-0472">Membrane</keyword>
<accession>A0ABP0CWZ4</accession>
<feature type="transmembrane region" description="Helical" evidence="6">
    <location>
        <begin position="343"/>
        <end position="367"/>
    </location>
</feature>
<feature type="transmembrane region" description="Helical" evidence="6">
    <location>
        <begin position="120"/>
        <end position="140"/>
    </location>
</feature>
<evidence type="ECO:0000313" key="9">
    <source>
        <dbReference type="Proteomes" id="UP001642406"/>
    </source>
</evidence>
<dbReference type="Pfam" id="PF07690">
    <property type="entry name" value="MFS_1"/>
    <property type="match status" value="1"/>
</dbReference>
<evidence type="ECO:0000256" key="5">
    <source>
        <dbReference type="SAM" id="MobiDB-lite"/>
    </source>
</evidence>
<evidence type="ECO:0000256" key="6">
    <source>
        <dbReference type="SAM" id="Phobius"/>
    </source>
</evidence>
<dbReference type="Proteomes" id="UP001642406">
    <property type="component" value="Unassembled WGS sequence"/>
</dbReference>
<feature type="region of interest" description="Disordered" evidence="5">
    <location>
        <begin position="23"/>
        <end position="44"/>
    </location>
</feature>
<dbReference type="EMBL" id="CAWUHC010000142">
    <property type="protein sequence ID" value="CAK7235475.1"/>
    <property type="molecule type" value="Genomic_DNA"/>
</dbReference>
<dbReference type="PANTHER" id="PTHR23501:SF81">
    <property type="entry name" value="VACUOLAR BASIC AMINO ACID TRANSPORTER 2"/>
    <property type="match status" value="1"/>
</dbReference>
<protein>
    <recommendedName>
        <fullName evidence="7">Major facilitator superfamily (MFS) profile domain-containing protein</fullName>
    </recommendedName>
</protein>
<feature type="transmembrane region" description="Helical" evidence="6">
    <location>
        <begin position="304"/>
        <end position="322"/>
    </location>
</feature>
<keyword evidence="9" id="KW-1185">Reference proteome</keyword>
<sequence length="571" mass="60036">MSSLSKSNNSSSVTVLPVNHQHDETSPLLAPSKPVNDDDTSNDHTTSTSIPGLFWIEAALFTNVFLAGFDGTVTASTYAVITSEFQSADLASWISTSYLVTTTALQPLYGRLSDLVGRRVCLLTATALFGFGCLGCALSPNLGMLIAMRALAGAGGGGLMTMATIINTDLIAPDQRGLYQAAQNILHGAGSILGASLGGTLAGALGWRFAFLVQVPVCMAALVVARLVVPAKIIPRKHATVKTVVCVDGTSDIGDNESQTTRPKSMWEQIDFLGAILLIAGLSLFLAALSAGSSNSGLSWTDPIVVGCLLGSLALLASFIAVEARTTAVPLLPLGMLHGVERVALLVANVCLGLSGYGFLFLMPLFFQAVLLDTPSVAGLRLVASSLATPLGGLTTGLAMKFLASRFADHPQTLLKHLARTGASILFVGGLFNLALGMHDASWKYAAYLTVGGFGQGMSYPASLFSFLGACDADEHAVATYLVYLVRSVGSVCGVAAIATIVQTRLVARLTEVFRGTPGGAELIDTLTHSVEALRDLPEETRFVVQEIYYEACRRGFEETSVRETSFLRQL</sequence>
<evidence type="ECO:0000256" key="4">
    <source>
        <dbReference type="ARBA" id="ARBA00023136"/>
    </source>
</evidence>
<dbReference type="InterPro" id="IPR011701">
    <property type="entry name" value="MFS"/>
</dbReference>
<proteinExistence type="predicted"/>
<dbReference type="PROSITE" id="PS50850">
    <property type="entry name" value="MFS"/>
    <property type="match status" value="1"/>
</dbReference>
<gene>
    <name evidence="8" type="ORF">SBRCBS47491_009305</name>
</gene>
<dbReference type="Gene3D" id="1.20.1250.20">
    <property type="entry name" value="MFS general substrate transporter like domains"/>
    <property type="match status" value="2"/>
</dbReference>
<feature type="transmembrane region" description="Helical" evidence="6">
    <location>
        <begin position="379"/>
        <end position="400"/>
    </location>
</feature>
<feature type="transmembrane region" description="Helical" evidence="6">
    <location>
        <begin position="211"/>
        <end position="229"/>
    </location>
</feature>
<feature type="transmembrane region" description="Helical" evidence="6">
    <location>
        <begin position="481"/>
        <end position="502"/>
    </location>
</feature>
<feature type="transmembrane region" description="Helical" evidence="6">
    <location>
        <begin position="184"/>
        <end position="205"/>
    </location>
</feature>
<feature type="transmembrane region" description="Helical" evidence="6">
    <location>
        <begin position="272"/>
        <end position="292"/>
    </location>
</feature>
<feature type="transmembrane region" description="Helical" evidence="6">
    <location>
        <begin position="445"/>
        <end position="469"/>
    </location>
</feature>
<name>A0ABP0CWZ4_9PEZI</name>
<dbReference type="InterPro" id="IPR036259">
    <property type="entry name" value="MFS_trans_sf"/>
</dbReference>
<reference evidence="8 9" key="1">
    <citation type="submission" date="2024-01" db="EMBL/GenBank/DDBJ databases">
        <authorList>
            <person name="Allen C."/>
            <person name="Tagirdzhanova G."/>
        </authorList>
    </citation>
    <scope>NUCLEOTIDE SEQUENCE [LARGE SCALE GENOMIC DNA]</scope>
</reference>
<dbReference type="InterPro" id="IPR020846">
    <property type="entry name" value="MFS_dom"/>
</dbReference>
<comment type="subcellular location">
    <subcellularLocation>
        <location evidence="1">Membrane</location>
        <topology evidence="1">Multi-pass membrane protein</topology>
    </subcellularLocation>
</comment>
<keyword evidence="2 6" id="KW-0812">Transmembrane</keyword>